<dbReference type="AlphaFoldDB" id="A0A3M7M1M8"/>
<organism evidence="2 3">
    <name type="scientific">Pyrenophora seminiperda CCB06</name>
    <dbReference type="NCBI Taxonomy" id="1302712"/>
    <lineage>
        <taxon>Eukaryota</taxon>
        <taxon>Fungi</taxon>
        <taxon>Dikarya</taxon>
        <taxon>Ascomycota</taxon>
        <taxon>Pezizomycotina</taxon>
        <taxon>Dothideomycetes</taxon>
        <taxon>Pleosporomycetidae</taxon>
        <taxon>Pleosporales</taxon>
        <taxon>Pleosporineae</taxon>
        <taxon>Pleosporaceae</taxon>
        <taxon>Pyrenophora</taxon>
    </lineage>
</organism>
<feature type="compositionally biased region" description="Polar residues" evidence="1">
    <location>
        <begin position="37"/>
        <end position="59"/>
    </location>
</feature>
<feature type="region of interest" description="Disordered" evidence="1">
    <location>
        <begin position="160"/>
        <end position="289"/>
    </location>
</feature>
<reference evidence="2 3" key="1">
    <citation type="journal article" date="2014" name="PLoS ONE">
        <title>De novo Genome Assembly of the Fungal Plant Pathogen Pyrenophora semeniperda.</title>
        <authorList>
            <person name="Soliai M.M."/>
            <person name="Meyer S.E."/>
            <person name="Udall J.A."/>
            <person name="Elzinga D.E."/>
            <person name="Hermansen R.A."/>
            <person name="Bodily P.M."/>
            <person name="Hart A.A."/>
            <person name="Coleman C.E."/>
        </authorList>
    </citation>
    <scope>NUCLEOTIDE SEQUENCE [LARGE SCALE GENOMIC DNA]</scope>
    <source>
        <strain evidence="2 3">CCB06</strain>
        <tissue evidence="2">Mycelium</tissue>
    </source>
</reference>
<dbReference type="OrthoDB" id="10395265at2759"/>
<feature type="region of interest" description="Disordered" evidence="1">
    <location>
        <begin position="1"/>
        <end position="82"/>
    </location>
</feature>
<sequence>MSARRTRSTSRAMKRPLSDTEFQGEPVTKRRRALSTIEESPPQSKNQSVMSAQHTSTPPRTIKRPFGGASIPGEPLTKRRKVNQIIEETPPEKAKPVVPDPKDLPPLRLLAFSKMMAEASSRARSEMAQTPRSPLDPRDLDAETLQFLFKKDVGRYKEWIKAERVPMAPRKKASRVEWPLLGSRQGSIDNDSSEKEATRDSQRRKNPRRNYAEGSRKVEDVAPVIHPQPHKRKRSPSPQKDQQNKKPRPNPAQKEAPRRRLPWKSPPPRHPSPEQPEILEPAAPPHPLLGDLANFTLTQRLVLCDQAIELKQAKWEKQRAWLEWKEQLAELTLERTRMKFELDNQRAEQARRVRMEREGGV</sequence>
<name>A0A3M7M1M8_9PLEO</name>
<feature type="compositionally biased region" description="Basic and acidic residues" evidence="1">
    <location>
        <begin position="210"/>
        <end position="220"/>
    </location>
</feature>
<proteinExistence type="predicted"/>
<dbReference type="Proteomes" id="UP000265663">
    <property type="component" value="Unassembled WGS sequence"/>
</dbReference>
<dbReference type="EMBL" id="KE747815">
    <property type="protein sequence ID" value="RMZ68407.1"/>
    <property type="molecule type" value="Genomic_DNA"/>
</dbReference>
<feature type="compositionally biased region" description="Basic and acidic residues" evidence="1">
    <location>
        <begin position="192"/>
        <end position="203"/>
    </location>
</feature>
<protein>
    <submittedName>
        <fullName evidence="2">Uncharacterized protein</fullName>
    </submittedName>
</protein>
<feature type="compositionally biased region" description="Pro residues" evidence="1">
    <location>
        <begin position="264"/>
        <end position="274"/>
    </location>
</feature>
<gene>
    <name evidence="2" type="ORF">GMOD_00010047</name>
</gene>
<accession>A0A3M7M1M8</accession>
<evidence type="ECO:0000313" key="2">
    <source>
        <dbReference type="EMBL" id="RMZ68407.1"/>
    </source>
</evidence>
<keyword evidence="3" id="KW-1185">Reference proteome</keyword>
<feature type="compositionally biased region" description="Basic residues" evidence="1">
    <location>
        <begin position="1"/>
        <end position="14"/>
    </location>
</feature>
<feature type="region of interest" description="Disordered" evidence="1">
    <location>
        <begin position="120"/>
        <end position="139"/>
    </location>
</feature>
<evidence type="ECO:0000256" key="1">
    <source>
        <dbReference type="SAM" id="MobiDB-lite"/>
    </source>
</evidence>
<evidence type="ECO:0000313" key="3">
    <source>
        <dbReference type="Proteomes" id="UP000265663"/>
    </source>
</evidence>